<organism evidence="1 2">
    <name type="scientific">Fonticella tunisiensis</name>
    <dbReference type="NCBI Taxonomy" id="1096341"/>
    <lineage>
        <taxon>Bacteria</taxon>
        <taxon>Bacillati</taxon>
        <taxon>Bacillota</taxon>
        <taxon>Clostridia</taxon>
        <taxon>Eubacteriales</taxon>
        <taxon>Clostridiaceae</taxon>
        <taxon>Fonticella</taxon>
    </lineage>
</organism>
<dbReference type="SUPFAM" id="SSF53163">
    <property type="entry name" value="HybD-like"/>
    <property type="match status" value="1"/>
</dbReference>
<dbReference type="AlphaFoldDB" id="A0A4R7KVJ4"/>
<proteinExistence type="predicted"/>
<evidence type="ECO:0000313" key="1">
    <source>
        <dbReference type="EMBL" id="TDT62403.1"/>
    </source>
</evidence>
<accession>A0A4R7KVJ4</accession>
<sequence>MRNHPDILGIRINYLDKTAVRDLGEYISGFFQEKTLIVCIGTDKCIGDCLGPLVGTFLTKNNFPYPVVGTLDFPAHAINLEKVIKNVKLKYPDYFTIAIDACLGYEDCIGDIQVKLGPVHPGKGVGKVLPQVGDISIVGVVDTIDNSDVFSIRNTRLSFIMAMAEVVSEALLYAAKKVST</sequence>
<gene>
    <name evidence="1" type="ORF">EDD71_104128</name>
</gene>
<name>A0A4R7KVJ4_9CLOT</name>
<dbReference type="NCBIfam" id="TIGR02841">
    <property type="entry name" value="spore_YyaC"/>
    <property type="match status" value="1"/>
</dbReference>
<comment type="caution">
    <text evidence="1">The sequence shown here is derived from an EMBL/GenBank/DDBJ whole genome shotgun (WGS) entry which is preliminary data.</text>
</comment>
<evidence type="ECO:0000313" key="2">
    <source>
        <dbReference type="Proteomes" id="UP000295325"/>
    </source>
</evidence>
<keyword evidence="2" id="KW-1185">Reference proteome</keyword>
<dbReference type="Pfam" id="PF06866">
    <property type="entry name" value="DUF1256"/>
    <property type="match status" value="1"/>
</dbReference>
<dbReference type="EMBL" id="SOAZ01000004">
    <property type="protein sequence ID" value="TDT62403.1"/>
    <property type="molecule type" value="Genomic_DNA"/>
</dbReference>
<dbReference type="RefSeq" id="WP_243116391.1">
    <property type="nucleotide sequence ID" value="NZ_SOAZ01000004.1"/>
</dbReference>
<dbReference type="InterPro" id="IPR023430">
    <property type="entry name" value="Pept_HybD-like_dom_sf"/>
</dbReference>
<protein>
    <submittedName>
        <fullName evidence="1">Putative sporulation protein YyaC</fullName>
    </submittedName>
</protein>
<reference evidence="1 2" key="1">
    <citation type="submission" date="2019-03" db="EMBL/GenBank/DDBJ databases">
        <title>Genomic Encyclopedia of Type Strains, Phase IV (KMG-IV): sequencing the most valuable type-strain genomes for metagenomic binning, comparative biology and taxonomic classification.</title>
        <authorList>
            <person name="Goeker M."/>
        </authorList>
    </citation>
    <scope>NUCLEOTIDE SEQUENCE [LARGE SCALE GENOMIC DNA]</scope>
    <source>
        <strain evidence="1 2">DSM 24455</strain>
    </source>
</reference>
<dbReference type="Proteomes" id="UP000295325">
    <property type="component" value="Unassembled WGS sequence"/>
</dbReference>
<dbReference type="InterPro" id="IPR009665">
    <property type="entry name" value="YyaC"/>
</dbReference>